<protein>
    <submittedName>
        <fullName evidence="2">Uncharacterized protein</fullName>
    </submittedName>
</protein>
<organism evidence="2 3">
    <name type="scientific">Streptomyces longisporoflavus</name>
    <dbReference type="NCBI Taxonomy" id="28044"/>
    <lineage>
        <taxon>Bacteria</taxon>
        <taxon>Bacillati</taxon>
        <taxon>Actinomycetota</taxon>
        <taxon>Actinomycetes</taxon>
        <taxon>Kitasatosporales</taxon>
        <taxon>Streptomycetaceae</taxon>
        <taxon>Streptomyces</taxon>
    </lineage>
</organism>
<gene>
    <name evidence="2" type="ORF">ACH4F9_39420</name>
</gene>
<dbReference type="Proteomes" id="UP001610818">
    <property type="component" value="Unassembled WGS sequence"/>
</dbReference>
<comment type="caution">
    <text evidence="2">The sequence shown here is derived from an EMBL/GenBank/DDBJ whole genome shotgun (WGS) entry which is preliminary data.</text>
</comment>
<feature type="region of interest" description="Disordered" evidence="1">
    <location>
        <begin position="45"/>
        <end position="66"/>
    </location>
</feature>
<dbReference type="EMBL" id="JBIRGQ010000009">
    <property type="protein sequence ID" value="MFH8551074.1"/>
    <property type="molecule type" value="Genomic_DNA"/>
</dbReference>
<reference evidence="2 3" key="1">
    <citation type="submission" date="2024-10" db="EMBL/GenBank/DDBJ databases">
        <title>The Natural Products Discovery Center: Release of the First 8490 Sequenced Strains for Exploring Actinobacteria Biosynthetic Diversity.</title>
        <authorList>
            <person name="Kalkreuter E."/>
            <person name="Kautsar S.A."/>
            <person name="Yang D."/>
            <person name="Bader C.D."/>
            <person name="Teijaro C.N."/>
            <person name="Fluegel L."/>
            <person name="Davis C.M."/>
            <person name="Simpson J.R."/>
            <person name="Lauterbach L."/>
            <person name="Steele A.D."/>
            <person name="Gui C."/>
            <person name="Meng S."/>
            <person name="Li G."/>
            <person name="Viehrig K."/>
            <person name="Ye F."/>
            <person name="Su P."/>
            <person name="Kiefer A.F."/>
            <person name="Nichols A."/>
            <person name="Cepeda A.J."/>
            <person name="Yan W."/>
            <person name="Fan B."/>
            <person name="Jiang Y."/>
            <person name="Adhikari A."/>
            <person name="Zheng C.-J."/>
            <person name="Schuster L."/>
            <person name="Cowan T.M."/>
            <person name="Smanski M.J."/>
            <person name="Chevrette M.G."/>
            <person name="De Carvalho L.P.S."/>
            <person name="Shen B."/>
        </authorList>
    </citation>
    <scope>NUCLEOTIDE SEQUENCE [LARGE SCALE GENOMIC DNA]</scope>
    <source>
        <strain evidence="2 3">NPDC017990</strain>
    </source>
</reference>
<sequence length="66" mass="7304">MSDNEDYESCEDNDQNRKRPPLLGTEMREATLPDGSQAVIVVQAGTSQAEVDEKASRLQRATPEPK</sequence>
<proteinExistence type="predicted"/>
<keyword evidence="3" id="KW-1185">Reference proteome</keyword>
<name>A0ABW7R314_9ACTN</name>
<dbReference type="RefSeq" id="WP_397717786.1">
    <property type="nucleotide sequence ID" value="NZ_JBIRGN010000009.1"/>
</dbReference>
<feature type="compositionally biased region" description="Acidic residues" evidence="1">
    <location>
        <begin position="1"/>
        <end position="13"/>
    </location>
</feature>
<evidence type="ECO:0000313" key="3">
    <source>
        <dbReference type="Proteomes" id="UP001610818"/>
    </source>
</evidence>
<evidence type="ECO:0000313" key="2">
    <source>
        <dbReference type="EMBL" id="MFH8551074.1"/>
    </source>
</evidence>
<feature type="region of interest" description="Disordered" evidence="1">
    <location>
        <begin position="1"/>
        <end position="25"/>
    </location>
</feature>
<accession>A0ABW7R314</accession>
<evidence type="ECO:0000256" key="1">
    <source>
        <dbReference type="SAM" id="MobiDB-lite"/>
    </source>
</evidence>